<dbReference type="EMBL" id="ML994713">
    <property type="protein sequence ID" value="KAF2176156.1"/>
    <property type="molecule type" value="Genomic_DNA"/>
</dbReference>
<protein>
    <submittedName>
        <fullName evidence="1">Uncharacterized protein</fullName>
    </submittedName>
</protein>
<accession>A0A6A6DEZ9</accession>
<gene>
    <name evidence="1" type="ORF">K469DRAFT_700257</name>
</gene>
<name>A0A6A6DEZ9_9PEZI</name>
<dbReference type="AlphaFoldDB" id="A0A6A6DEZ9"/>
<evidence type="ECO:0000313" key="2">
    <source>
        <dbReference type="Proteomes" id="UP000800200"/>
    </source>
</evidence>
<proteinExistence type="predicted"/>
<evidence type="ECO:0000313" key="1">
    <source>
        <dbReference type="EMBL" id="KAF2176156.1"/>
    </source>
</evidence>
<organism evidence="1 2">
    <name type="scientific">Zopfia rhizophila CBS 207.26</name>
    <dbReference type="NCBI Taxonomy" id="1314779"/>
    <lineage>
        <taxon>Eukaryota</taxon>
        <taxon>Fungi</taxon>
        <taxon>Dikarya</taxon>
        <taxon>Ascomycota</taxon>
        <taxon>Pezizomycotina</taxon>
        <taxon>Dothideomycetes</taxon>
        <taxon>Dothideomycetes incertae sedis</taxon>
        <taxon>Zopfiaceae</taxon>
        <taxon>Zopfia</taxon>
    </lineage>
</organism>
<keyword evidence="2" id="KW-1185">Reference proteome</keyword>
<sequence>MMTEKDVYKHSPLHDCIRTAQKKWPTSNVYYKTTPPPVPFIQLYSASYTHTYKLSDVGARCRLQTFYIPNCSSRKKVCISTLDFRARFKG</sequence>
<reference evidence="1" key="1">
    <citation type="journal article" date="2020" name="Stud. Mycol.">
        <title>101 Dothideomycetes genomes: a test case for predicting lifestyles and emergence of pathogens.</title>
        <authorList>
            <person name="Haridas S."/>
            <person name="Albert R."/>
            <person name="Binder M."/>
            <person name="Bloem J."/>
            <person name="Labutti K."/>
            <person name="Salamov A."/>
            <person name="Andreopoulos B."/>
            <person name="Baker S."/>
            <person name="Barry K."/>
            <person name="Bills G."/>
            <person name="Bluhm B."/>
            <person name="Cannon C."/>
            <person name="Castanera R."/>
            <person name="Culley D."/>
            <person name="Daum C."/>
            <person name="Ezra D."/>
            <person name="Gonzalez J."/>
            <person name="Henrissat B."/>
            <person name="Kuo A."/>
            <person name="Liang C."/>
            <person name="Lipzen A."/>
            <person name="Lutzoni F."/>
            <person name="Magnuson J."/>
            <person name="Mondo S."/>
            <person name="Nolan M."/>
            <person name="Ohm R."/>
            <person name="Pangilinan J."/>
            <person name="Park H.-J."/>
            <person name="Ramirez L."/>
            <person name="Alfaro M."/>
            <person name="Sun H."/>
            <person name="Tritt A."/>
            <person name="Yoshinaga Y."/>
            <person name="Zwiers L.-H."/>
            <person name="Turgeon B."/>
            <person name="Goodwin S."/>
            <person name="Spatafora J."/>
            <person name="Crous P."/>
            <person name="Grigoriev I."/>
        </authorList>
    </citation>
    <scope>NUCLEOTIDE SEQUENCE</scope>
    <source>
        <strain evidence="1">CBS 207.26</strain>
    </source>
</reference>
<dbReference type="Proteomes" id="UP000800200">
    <property type="component" value="Unassembled WGS sequence"/>
</dbReference>